<evidence type="ECO:0000313" key="3">
    <source>
        <dbReference type="Proteomes" id="UP000199202"/>
    </source>
</evidence>
<feature type="region of interest" description="Disordered" evidence="1">
    <location>
        <begin position="1"/>
        <end position="44"/>
    </location>
</feature>
<reference evidence="2 3" key="1">
    <citation type="submission" date="2016-10" db="EMBL/GenBank/DDBJ databases">
        <authorList>
            <person name="de Groot N.N."/>
        </authorList>
    </citation>
    <scope>NUCLEOTIDE SEQUENCE [LARGE SCALE GENOMIC DNA]</scope>
    <source>
        <strain evidence="2 3">CGMCC 4.6533</strain>
    </source>
</reference>
<dbReference type="AlphaFoldDB" id="A0A1G8UQH2"/>
<feature type="compositionally biased region" description="Gly residues" evidence="1">
    <location>
        <begin position="21"/>
        <end position="32"/>
    </location>
</feature>
<gene>
    <name evidence="2" type="ORF">SAMN05421869_11162</name>
</gene>
<feature type="compositionally biased region" description="Basic and acidic residues" evidence="1">
    <location>
        <begin position="1"/>
        <end position="17"/>
    </location>
</feature>
<proteinExistence type="predicted"/>
<sequence>MGGKHAGGEIKPGKPNHDQQPGGGRHGGGKGNAGEEDDAKGESK</sequence>
<dbReference type="STRING" id="633440.SAMN05421869_11162"/>
<evidence type="ECO:0000256" key="1">
    <source>
        <dbReference type="SAM" id="MobiDB-lite"/>
    </source>
</evidence>
<protein>
    <submittedName>
        <fullName evidence="2">Uncharacterized protein</fullName>
    </submittedName>
</protein>
<dbReference type="Proteomes" id="UP000199202">
    <property type="component" value="Unassembled WGS sequence"/>
</dbReference>
<accession>A0A1G8UQH2</accession>
<name>A0A1G8UQH2_9ACTN</name>
<evidence type="ECO:0000313" key="2">
    <source>
        <dbReference type="EMBL" id="SDJ56031.1"/>
    </source>
</evidence>
<dbReference type="RefSeq" id="WP_281250032.1">
    <property type="nucleotide sequence ID" value="NZ_FNDJ01000011.1"/>
</dbReference>
<keyword evidence="3" id="KW-1185">Reference proteome</keyword>
<dbReference type="EMBL" id="FNDJ01000011">
    <property type="protein sequence ID" value="SDJ56031.1"/>
    <property type="molecule type" value="Genomic_DNA"/>
</dbReference>
<feature type="compositionally biased region" description="Acidic residues" evidence="1">
    <location>
        <begin position="34"/>
        <end position="44"/>
    </location>
</feature>
<organism evidence="2 3">
    <name type="scientific">Nonomuraea jiangxiensis</name>
    <dbReference type="NCBI Taxonomy" id="633440"/>
    <lineage>
        <taxon>Bacteria</taxon>
        <taxon>Bacillati</taxon>
        <taxon>Actinomycetota</taxon>
        <taxon>Actinomycetes</taxon>
        <taxon>Streptosporangiales</taxon>
        <taxon>Streptosporangiaceae</taxon>
        <taxon>Nonomuraea</taxon>
    </lineage>
</organism>